<reference evidence="2 4" key="1">
    <citation type="journal article" date="2016" name="Mol. Biol. Evol.">
        <title>Comparative Genomics of Early-Diverging Mushroom-Forming Fungi Provides Insights into the Origins of Lignocellulose Decay Capabilities.</title>
        <authorList>
            <person name="Nagy L.G."/>
            <person name="Riley R."/>
            <person name="Tritt A."/>
            <person name="Adam C."/>
            <person name="Daum C."/>
            <person name="Floudas D."/>
            <person name="Sun H."/>
            <person name="Yadav J.S."/>
            <person name="Pangilinan J."/>
            <person name="Larsson K.H."/>
            <person name="Matsuura K."/>
            <person name="Barry K."/>
            <person name="Labutti K."/>
            <person name="Kuo R."/>
            <person name="Ohm R.A."/>
            <person name="Bhattacharya S.S."/>
            <person name="Shirouzu T."/>
            <person name="Yoshinaga Y."/>
            <person name="Martin F.M."/>
            <person name="Grigoriev I.V."/>
            <person name="Hibbett D.S."/>
        </authorList>
    </citation>
    <scope>NUCLEOTIDE SEQUENCE [LARGE SCALE GENOMIC DNA]</scope>
    <source>
        <strain evidence="2 4">CBS 109695</strain>
    </source>
</reference>
<dbReference type="AlphaFoldDB" id="A0A166BUR5"/>
<name>A0A166BUR5_9AGAM</name>
<proteinExistence type="predicted"/>
<accession>A0A166BUR5</accession>
<protein>
    <submittedName>
        <fullName evidence="2">Uncharacterized protein</fullName>
    </submittedName>
</protein>
<evidence type="ECO:0000313" key="3">
    <source>
        <dbReference type="EMBL" id="KZP18396.1"/>
    </source>
</evidence>
<gene>
    <name evidence="3" type="ORF">FIBSPDRAFT_863884</name>
    <name evidence="2" type="ORF">FIBSPDRAFT_869746</name>
</gene>
<evidence type="ECO:0000313" key="2">
    <source>
        <dbReference type="EMBL" id="KZP12995.1"/>
    </source>
</evidence>
<feature type="transmembrane region" description="Helical" evidence="1">
    <location>
        <begin position="26"/>
        <end position="49"/>
    </location>
</feature>
<sequence>MRSFESIYENPFDDLPTKEATASQLAVYKLGGCISVIAIASFSVWYFMLWTKVPTNLWK</sequence>
<keyword evidence="1" id="KW-1133">Transmembrane helix</keyword>
<organism evidence="2 4">
    <name type="scientific">Athelia psychrophila</name>
    <dbReference type="NCBI Taxonomy" id="1759441"/>
    <lineage>
        <taxon>Eukaryota</taxon>
        <taxon>Fungi</taxon>
        <taxon>Dikarya</taxon>
        <taxon>Basidiomycota</taxon>
        <taxon>Agaricomycotina</taxon>
        <taxon>Agaricomycetes</taxon>
        <taxon>Agaricomycetidae</taxon>
        <taxon>Atheliales</taxon>
        <taxon>Atheliaceae</taxon>
        <taxon>Athelia</taxon>
    </lineage>
</organism>
<dbReference type="EMBL" id="KV417639">
    <property type="protein sequence ID" value="KZP12995.1"/>
    <property type="molecule type" value="Genomic_DNA"/>
</dbReference>
<dbReference type="EMBL" id="KV417573">
    <property type="protein sequence ID" value="KZP18396.1"/>
    <property type="molecule type" value="Genomic_DNA"/>
</dbReference>
<keyword evidence="4" id="KW-1185">Reference proteome</keyword>
<dbReference type="Proteomes" id="UP000076532">
    <property type="component" value="Unassembled WGS sequence"/>
</dbReference>
<evidence type="ECO:0000256" key="1">
    <source>
        <dbReference type="SAM" id="Phobius"/>
    </source>
</evidence>
<keyword evidence="1" id="KW-0812">Transmembrane</keyword>
<evidence type="ECO:0000313" key="4">
    <source>
        <dbReference type="Proteomes" id="UP000076532"/>
    </source>
</evidence>
<keyword evidence="1" id="KW-0472">Membrane</keyword>